<keyword evidence="2" id="KW-1185">Reference proteome</keyword>
<proteinExistence type="predicted"/>
<evidence type="ECO:0000313" key="2">
    <source>
        <dbReference type="Proteomes" id="UP000034150"/>
    </source>
</evidence>
<dbReference type="EMBL" id="LAUZ02000039">
    <property type="protein sequence ID" value="KKF01907.1"/>
    <property type="molecule type" value="Genomic_DNA"/>
</dbReference>
<sequence length="444" mass="50626">MRPLAWQLDDAIVCASCAGVASIFTCSECGREEHPYGFYRCARCFLRERLTELLTDPISGTIHHRLRPVFDELINADRPQTVLWWLRKKPGTGPQLLRDMACGTREISHDTFSDLPSDRAHDYLRSLLVAVGVLGPIDIRVERMLPWIEDVVAELPAEDAAIIRRFAHWHVLRQMRKASHENRLTRSMTDACRRRVRVAIQFMAFLHTHDATPATATQEMLERYQALHRRPLTAEYAFLVWLRQSRINTTLRVTDPPRSPPSVTVSDSQRWAAVGRLLHDDTIRRKTRIAGLLTLLFAQPLSRIVALRSSQISISDDHAVHVVFAAIPIQMPPLLDDLIREHLEQQCESRYTPSHTGWLFPGRLPGTHLSTENIRTQLVAVGVKPYEHRKAALFQLASDMPAPVLAELLAITTKNAAAWAKLAARDWTDYVTERGRSMPHRRRS</sequence>
<gene>
    <name evidence="1" type="ORF">WN67_11395</name>
</gene>
<accession>A0A0M2K4Q7</accession>
<dbReference type="Proteomes" id="UP000034150">
    <property type="component" value="Unassembled WGS sequence"/>
</dbReference>
<comment type="caution">
    <text evidence="1">The sequence shown here is derived from an EMBL/GenBank/DDBJ whole genome shotgun (WGS) entry which is preliminary data.</text>
</comment>
<dbReference type="OrthoDB" id="3405537at2"/>
<organism evidence="1 2">
    <name type="scientific">Mycolicibacterium obuense</name>
    <dbReference type="NCBI Taxonomy" id="1807"/>
    <lineage>
        <taxon>Bacteria</taxon>
        <taxon>Bacillati</taxon>
        <taxon>Actinomycetota</taxon>
        <taxon>Actinomycetes</taxon>
        <taxon>Mycobacteriales</taxon>
        <taxon>Mycobacteriaceae</taxon>
        <taxon>Mycolicibacterium</taxon>
    </lineage>
</organism>
<name>A0A0M2K4Q7_9MYCO</name>
<dbReference type="RefSeq" id="WP_046363130.1">
    <property type="nucleotide sequence ID" value="NZ_LAUZ02000039.1"/>
</dbReference>
<dbReference type="PATRIC" id="fig|1807.13.peg.3459"/>
<protein>
    <recommendedName>
        <fullName evidence="3">Recombinase XerD</fullName>
    </recommendedName>
</protein>
<evidence type="ECO:0008006" key="3">
    <source>
        <dbReference type="Google" id="ProtNLM"/>
    </source>
</evidence>
<dbReference type="AlphaFoldDB" id="A0A0M2K4Q7"/>
<evidence type="ECO:0000313" key="1">
    <source>
        <dbReference type="EMBL" id="KKF01907.1"/>
    </source>
</evidence>
<reference evidence="1 2" key="1">
    <citation type="journal article" date="2015" name="Genome Announc.">
        <title>Draft Genome Sequence of Mycobacterium obuense Strain UC1, Isolated from Patient Sputum.</title>
        <authorList>
            <person name="Greninger A.L."/>
            <person name="Cunningham G."/>
            <person name="Hsu E.D."/>
            <person name="Yu J.M."/>
            <person name="Chiu C.Y."/>
            <person name="Miller S."/>
        </authorList>
    </citation>
    <scope>NUCLEOTIDE SEQUENCE [LARGE SCALE GENOMIC DNA]</scope>
    <source>
        <strain evidence="1 2">UC1</strain>
    </source>
</reference>